<keyword evidence="2" id="KW-1185">Reference proteome</keyword>
<evidence type="ECO:0000313" key="1">
    <source>
        <dbReference type="EMBL" id="CBF83160.1"/>
    </source>
</evidence>
<dbReference type="Proteomes" id="UP000000560">
    <property type="component" value="Chromosome VI"/>
</dbReference>
<gene>
    <name evidence="1" type="ORF">ANIA_03219</name>
</gene>
<proteinExistence type="predicted"/>
<dbReference type="EMBL" id="BN001306">
    <property type="protein sequence ID" value="CBF83160.1"/>
    <property type="molecule type" value="Genomic_DNA"/>
</dbReference>
<dbReference type="AlphaFoldDB" id="Q5B8B1"/>
<sequence>MYIHLGRLPLVHGGLDFCLFIHPSRPVELAPTIMICKAMSGEMKVNRRALDTLSEIIQSWETASLLTLLERSTSAILVSLHHYDRGWGLAGMNRKSAIFSSPKPLLCHAVLSYTNVKSISASTIKNFQVSVQKPSCPSSLLGGPSLYPLL</sequence>
<dbReference type="GeneID" id="2874160"/>
<dbReference type="RefSeq" id="XP_660823.1">
    <property type="nucleotide sequence ID" value="XM_655731.1"/>
</dbReference>
<dbReference type="InParanoid" id="Q5B8B1"/>
<reference evidence="2" key="2">
    <citation type="journal article" date="2009" name="Fungal Genet. Biol.">
        <title>The 2008 update of the Aspergillus nidulans genome annotation: a community effort.</title>
        <authorList>
            <person name="Wortman J.R."/>
            <person name="Gilsenan J.M."/>
            <person name="Joardar V."/>
            <person name="Deegan J."/>
            <person name="Clutterbuck J."/>
            <person name="Andersen M.R."/>
            <person name="Archer D."/>
            <person name="Bencina M."/>
            <person name="Braus G."/>
            <person name="Coutinho P."/>
            <person name="von Dohren H."/>
            <person name="Doonan J."/>
            <person name="Driessen A.J."/>
            <person name="Durek P."/>
            <person name="Espeso E."/>
            <person name="Fekete E."/>
            <person name="Flipphi M."/>
            <person name="Estrada C.G."/>
            <person name="Geysens S."/>
            <person name="Goldman G."/>
            <person name="de Groot P.W."/>
            <person name="Hansen K."/>
            <person name="Harris S.D."/>
            <person name="Heinekamp T."/>
            <person name="Helmstaedt K."/>
            <person name="Henrissat B."/>
            <person name="Hofmann G."/>
            <person name="Homan T."/>
            <person name="Horio T."/>
            <person name="Horiuchi H."/>
            <person name="James S."/>
            <person name="Jones M."/>
            <person name="Karaffa L."/>
            <person name="Karanyi Z."/>
            <person name="Kato M."/>
            <person name="Keller N."/>
            <person name="Kelly D.E."/>
            <person name="Kiel J.A."/>
            <person name="Kim J.M."/>
            <person name="van der Klei I.J."/>
            <person name="Klis F.M."/>
            <person name="Kovalchuk A."/>
            <person name="Krasevec N."/>
            <person name="Kubicek C.P."/>
            <person name="Liu B."/>
            <person name="Maccabe A."/>
            <person name="Meyer V."/>
            <person name="Mirabito P."/>
            <person name="Miskei M."/>
            <person name="Mos M."/>
            <person name="Mullins J."/>
            <person name="Nelson D.R."/>
            <person name="Nielsen J."/>
            <person name="Oakley B.R."/>
            <person name="Osmani S.A."/>
            <person name="Pakula T."/>
            <person name="Paszewski A."/>
            <person name="Paulsen I."/>
            <person name="Pilsyk S."/>
            <person name="Pocsi I."/>
            <person name="Punt P.J."/>
            <person name="Ram A.F."/>
            <person name="Ren Q."/>
            <person name="Robellet X."/>
            <person name="Robson G."/>
            <person name="Seiboth B."/>
            <person name="van Solingen P."/>
            <person name="Specht T."/>
            <person name="Sun J."/>
            <person name="Taheri-Talesh N."/>
            <person name="Takeshita N."/>
            <person name="Ussery D."/>
            <person name="vanKuyk P.A."/>
            <person name="Visser H."/>
            <person name="van de Vondervoort P.J."/>
            <person name="de Vries R.P."/>
            <person name="Walton J."/>
            <person name="Xiang X."/>
            <person name="Xiong Y."/>
            <person name="Zeng A.P."/>
            <person name="Brandt B.W."/>
            <person name="Cornell M.J."/>
            <person name="van den Hondel C.A."/>
            <person name="Visser J."/>
            <person name="Oliver S.G."/>
            <person name="Turner G."/>
        </authorList>
    </citation>
    <scope>GENOME REANNOTATION</scope>
    <source>
        <strain evidence="2">FGSC A4 / ATCC 38163 / CBS 112.46 / NRRL 194 / M139</strain>
    </source>
</reference>
<dbReference type="KEGG" id="ani:ANIA_03219"/>
<name>Q5B8B1_EMENI</name>
<evidence type="ECO:0000313" key="2">
    <source>
        <dbReference type="Proteomes" id="UP000000560"/>
    </source>
</evidence>
<reference evidence="2" key="1">
    <citation type="journal article" date="2005" name="Nature">
        <title>Sequencing of Aspergillus nidulans and comparative analysis with A. fumigatus and A. oryzae.</title>
        <authorList>
            <person name="Galagan J.E."/>
            <person name="Calvo S.E."/>
            <person name="Cuomo C."/>
            <person name="Ma L.J."/>
            <person name="Wortman J.R."/>
            <person name="Batzoglou S."/>
            <person name="Lee S.I."/>
            <person name="Basturkmen M."/>
            <person name="Spevak C.C."/>
            <person name="Clutterbuck J."/>
            <person name="Kapitonov V."/>
            <person name="Jurka J."/>
            <person name="Scazzocchio C."/>
            <person name="Farman M."/>
            <person name="Butler J."/>
            <person name="Purcell S."/>
            <person name="Harris S."/>
            <person name="Braus G.H."/>
            <person name="Draht O."/>
            <person name="Busch S."/>
            <person name="D'Enfert C."/>
            <person name="Bouchier C."/>
            <person name="Goldman G.H."/>
            <person name="Bell-Pedersen D."/>
            <person name="Griffiths-Jones S."/>
            <person name="Doonan J.H."/>
            <person name="Yu J."/>
            <person name="Vienken K."/>
            <person name="Pain A."/>
            <person name="Freitag M."/>
            <person name="Selker E.U."/>
            <person name="Archer D.B."/>
            <person name="Penalva M.A."/>
            <person name="Oakley B.R."/>
            <person name="Momany M."/>
            <person name="Tanaka T."/>
            <person name="Kumagai T."/>
            <person name="Asai K."/>
            <person name="Machida M."/>
            <person name="Nierman W.C."/>
            <person name="Denning D.W."/>
            <person name="Caddick M."/>
            <person name="Hynes M."/>
            <person name="Paoletti M."/>
            <person name="Fischer R."/>
            <person name="Miller B."/>
            <person name="Dyer P."/>
            <person name="Sachs M.S."/>
            <person name="Osmani S.A."/>
            <person name="Birren B.W."/>
        </authorList>
    </citation>
    <scope>NUCLEOTIDE SEQUENCE [LARGE SCALE GENOMIC DNA]</scope>
    <source>
        <strain evidence="2">FGSC A4 / ATCC 38163 / CBS 112.46 / NRRL 194 / M139</strain>
    </source>
</reference>
<accession>Q5B8B1</accession>
<dbReference type="VEuPathDB" id="FungiDB:AN3219"/>
<organism evidence="1 2">
    <name type="scientific">Emericella nidulans (strain FGSC A4 / ATCC 38163 / CBS 112.46 / NRRL 194 / M139)</name>
    <name type="common">Aspergillus nidulans</name>
    <dbReference type="NCBI Taxonomy" id="227321"/>
    <lineage>
        <taxon>Eukaryota</taxon>
        <taxon>Fungi</taxon>
        <taxon>Dikarya</taxon>
        <taxon>Ascomycota</taxon>
        <taxon>Pezizomycotina</taxon>
        <taxon>Eurotiomycetes</taxon>
        <taxon>Eurotiomycetidae</taxon>
        <taxon>Eurotiales</taxon>
        <taxon>Aspergillaceae</taxon>
        <taxon>Aspergillus</taxon>
        <taxon>Aspergillus subgen. Nidulantes</taxon>
    </lineage>
</organism>
<accession>C8VI87</accession>
<protein>
    <submittedName>
        <fullName evidence="1">Uncharacterized protein</fullName>
    </submittedName>
</protein>
<dbReference type="HOGENOM" id="CLU_1740504_0_0_1"/>